<gene>
    <name evidence="1" type="ORF">VSS37_17350</name>
</gene>
<sequence>MQIANSAFAATVTEGFQPSMLAGIANGKIPALHMQNAVDPAWCDQVAEQFKQHPATQKEGVTPPIYSLGTHLYSCPKGEEAACYFQGLEQRNEAIASVLPGGYDPIVSFLQDACRLNDIQFEYLSHNGVSVRHGALRMWGEGSQTSTDSRCYFAVPHEDYEETNAEHPLPQIHDANNVYSIILCIDAVPDREPETIVWDRRMTLEEIRTPHNKHAWASYGYNESLVEGVDSILFRLKKGDAAIIPAHNIHAVIGYPGFRRCTYMAFFHFIKTTPAGFSKMVFRT</sequence>
<name>A0ABU6D128_9GAMM</name>
<organism evidence="1 2">
    <name type="scientific">Candidatus Thiothrix phosphatis</name>
    <dbReference type="NCBI Taxonomy" id="3112415"/>
    <lineage>
        <taxon>Bacteria</taxon>
        <taxon>Pseudomonadati</taxon>
        <taxon>Pseudomonadota</taxon>
        <taxon>Gammaproteobacteria</taxon>
        <taxon>Thiotrichales</taxon>
        <taxon>Thiotrichaceae</taxon>
        <taxon>Thiothrix</taxon>
    </lineage>
</organism>
<evidence type="ECO:0000313" key="2">
    <source>
        <dbReference type="Proteomes" id="UP001308005"/>
    </source>
</evidence>
<dbReference type="Proteomes" id="UP001308005">
    <property type="component" value="Unassembled WGS sequence"/>
</dbReference>
<accession>A0ABU6D128</accession>
<protein>
    <submittedName>
        <fullName evidence="1">Uncharacterized protein</fullName>
    </submittedName>
</protein>
<reference evidence="1 2" key="2">
    <citation type="submission" date="2024-01" db="EMBL/GenBank/DDBJ databases">
        <authorList>
            <person name="Xie X."/>
        </authorList>
    </citation>
    <scope>NUCLEOTIDE SEQUENCE [LARGE SCALE GENOMIC DNA]</scope>
    <source>
        <strain evidence="1">SCUT-1</strain>
    </source>
</reference>
<dbReference type="RefSeq" id="WP_324697222.1">
    <property type="nucleotide sequence ID" value="NZ_JAYMYJ010000142.1"/>
</dbReference>
<comment type="caution">
    <text evidence="1">The sequence shown here is derived from an EMBL/GenBank/DDBJ whole genome shotgun (WGS) entry which is preliminary data.</text>
</comment>
<reference evidence="2" key="1">
    <citation type="submission" date="2023-07" db="EMBL/GenBank/DDBJ databases">
        <title>The carbon used by Thiothrix.</title>
        <authorList>
            <person name="Chen L."/>
        </authorList>
    </citation>
    <scope>NUCLEOTIDE SEQUENCE [LARGE SCALE GENOMIC DNA]</scope>
</reference>
<dbReference type="EMBL" id="JAYMYJ010000142">
    <property type="protein sequence ID" value="MEB4592754.1"/>
    <property type="molecule type" value="Genomic_DNA"/>
</dbReference>
<proteinExistence type="predicted"/>
<evidence type="ECO:0000313" key="1">
    <source>
        <dbReference type="EMBL" id="MEB4592754.1"/>
    </source>
</evidence>
<keyword evidence="2" id="KW-1185">Reference proteome</keyword>